<gene>
    <name evidence="2" type="ORF">AB0K40_13830</name>
</gene>
<accession>A0ABV3H219</accession>
<reference evidence="2 3" key="1">
    <citation type="submission" date="2024-06" db="EMBL/GenBank/DDBJ databases">
        <title>The Natural Products Discovery Center: Release of the First 8490 Sequenced Strains for Exploring Actinobacteria Biosynthetic Diversity.</title>
        <authorList>
            <person name="Kalkreuter E."/>
            <person name="Kautsar S.A."/>
            <person name="Yang D."/>
            <person name="Bader C.D."/>
            <person name="Teijaro C.N."/>
            <person name="Fluegel L."/>
            <person name="Davis C.M."/>
            <person name="Simpson J.R."/>
            <person name="Lauterbach L."/>
            <person name="Steele A.D."/>
            <person name="Gui C."/>
            <person name="Meng S."/>
            <person name="Li G."/>
            <person name="Viehrig K."/>
            <person name="Ye F."/>
            <person name="Su P."/>
            <person name="Kiefer A.F."/>
            <person name="Nichols A."/>
            <person name="Cepeda A.J."/>
            <person name="Yan W."/>
            <person name="Fan B."/>
            <person name="Jiang Y."/>
            <person name="Adhikari A."/>
            <person name="Zheng C.-J."/>
            <person name="Schuster L."/>
            <person name="Cowan T.M."/>
            <person name="Smanski M.J."/>
            <person name="Chevrette M.G."/>
            <person name="De Carvalho L.P.S."/>
            <person name="Shen B."/>
        </authorList>
    </citation>
    <scope>NUCLEOTIDE SEQUENCE [LARGE SCALE GENOMIC DNA]</scope>
    <source>
        <strain evidence="2 3">NPDC049574</strain>
    </source>
</reference>
<dbReference type="EMBL" id="JBFARM010000004">
    <property type="protein sequence ID" value="MEV4286576.1"/>
    <property type="molecule type" value="Genomic_DNA"/>
</dbReference>
<protein>
    <submittedName>
        <fullName evidence="2">Uncharacterized protein</fullName>
    </submittedName>
</protein>
<keyword evidence="1" id="KW-1133">Transmembrane helix</keyword>
<evidence type="ECO:0000256" key="1">
    <source>
        <dbReference type="SAM" id="Phobius"/>
    </source>
</evidence>
<keyword evidence="1" id="KW-0472">Membrane</keyword>
<comment type="caution">
    <text evidence="2">The sequence shown here is derived from an EMBL/GenBank/DDBJ whole genome shotgun (WGS) entry which is preliminary data.</text>
</comment>
<name>A0ABV3H219_9ACTN</name>
<dbReference type="RefSeq" id="WP_344209362.1">
    <property type="nucleotide sequence ID" value="NZ_BAAAMV010000006.1"/>
</dbReference>
<feature type="transmembrane region" description="Helical" evidence="1">
    <location>
        <begin position="46"/>
        <end position="70"/>
    </location>
</feature>
<evidence type="ECO:0000313" key="2">
    <source>
        <dbReference type="EMBL" id="MEV4286576.1"/>
    </source>
</evidence>
<organism evidence="2 3">
    <name type="scientific">Nonomuraea bangladeshensis</name>
    <dbReference type="NCBI Taxonomy" id="404385"/>
    <lineage>
        <taxon>Bacteria</taxon>
        <taxon>Bacillati</taxon>
        <taxon>Actinomycetota</taxon>
        <taxon>Actinomycetes</taxon>
        <taxon>Streptosporangiales</taxon>
        <taxon>Streptosporangiaceae</taxon>
        <taxon>Nonomuraea</taxon>
    </lineage>
</organism>
<dbReference type="Proteomes" id="UP001552427">
    <property type="component" value="Unassembled WGS sequence"/>
</dbReference>
<feature type="transmembrane region" description="Helical" evidence="1">
    <location>
        <begin position="20"/>
        <end position="39"/>
    </location>
</feature>
<proteinExistence type="predicted"/>
<evidence type="ECO:0000313" key="3">
    <source>
        <dbReference type="Proteomes" id="UP001552427"/>
    </source>
</evidence>
<keyword evidence="1" id="KW-0812">Transmembrane</keyword>
<sequence length="74" mass="7805">MMFSASSLVLTALQTAGSRGVSLLLLTMLITSVVAAIRWTARRTRVLVVISGTAVLLVFLVVLVLAYLVVSGLT</sequence>
<keyword evidence="3" id="KW-1185">Reference proteome</keyword>